<feature type="region of interest" description="Disordered" evidence="1">
    <location>
        <begin position="132"/>
        <end position="159"/>
    </location>
</feature>
<dbReference type="Proteomes" id="UP000327011">
    <property type="component" value="Unassembled WGS sequence"/>
</dbReference>
<keyword evidence="3" id="KW-1185">Reference proteome</keyword>
<comment type="caution">
    <text evidence="2">The sequence shown here is derived from an EMBL/GenBank/DDBJ whole genome shotgun (WGS) entry which is preliminary data.</text>
</comment>
<protein>
    <submittedName>
        <fullName evidence="2">Uncharacterized protein</fullName>
    </submittedName>
</protein>
<evidence type="ECO:0000313" key="2">
    <source>
        <dbReference type="EMBL" id="KAA9379589.1"/>
    </source>
</evidence>
<organism evidence="2 3">
    <name type="scientific">Microbispora cellulosiformans</name>
    <dbReference type="NCBI Taxonomy" id="2614688"/>
    <lineage>
        <taxon>Bacteria</taxon>
        <taxon>Bacillati</taxon>
        <taxon>Actinomycetota</taxon>
        <taxon>Actinomycetes</taxon>
        <taxon>Streptosporangiales</taxon>
        <taxon>Streptosporangiaceae</taxon>
        <taxon>Microbispora</taxon>
    </lineage>
</organism>
<accession>A0A5J5K833</accession>
<evidence type="ECO:0000313" key="3">
    <source>
        <dbReference type="Proteomes" id="UP000327011"/>
    </source>
</evidence>
<dbReference type="EMBL" id="VYTZ01000003">
    <property type="protein sequence ID" value="KAA9379589.1"/>
    <property type="molecule type" value="Genomic_DNA"/>
</dbReference>
<evidence type="ECO:0000256" key="1">
    <source>
        <dbReference type="SAM" id="MobiDB-lite"/>
    </source>
</evidence>
<feature type="compositionally biased region" description="Basic residues" evidence="1">
    <location>
        <begin position="150"/>
        <end position="159"/>
    </location>
</feature>
<dbReference type="RefSeq" id="WP_150932741.1">
    <property type="nucleotide sequence ID" value="NZ_VYTZ01000003.1"/>
</dbReference>
<sequence length="159" mass="17634">MGTSEQARVSPAVAALTRARAEIAAVVAETHTHRQGHGNCRCPVPVAAAEVARRILAAIEGRQPADETGRRVRTHECVIDGCTEQVPLHMLMCGPDWWKVPNEVRNRYWSAQRRRYQDWDAFEAAVEACKEAAVRPRPAPPARPVPPARRGPRPRPARA</sequence>
<reference evidence="2 3" key="1">
    <citation type="submission" date="2019-09" db="EMBL/GenBank/DDBJ databases">
        <title>Screening of Novel Bioactive Compounds from Soil-Associated.</title>
        <authorList>
            <person name="Gong X."/>
        </authorList>
    </citation>
    <scope>NUCLEOTIDE SEQUENCE [LARGE SCALE GENOMIC DNA]</scope>
    <source>
        <strain evidence="2 3">Gxj-6</strain>
    </source>
</reference>
<feature type="compositionally biased region" description="Pro residues" evidence="1">
    <location>
        <begin position="137"/>
        <end position="149"/>
    </location>
</feature>
<dbReference type="AlphaFoldDB" id="A0A5J5K833"/>
<proteinExistence type="predicted"/>
<gene>
    <name evidence="2" type="ORF">F5972_07995</name>
</gene>
<name>A0A5J5K833_9ACTN</name>